<name>A0A1A9AS06_PLAOA</name>
<sequence>MGNDLCEDDLPSNAFKKKLLQHINIGELEVKCNDVRCEQSNIENYLRELNPKLYYGYHGIKSHCVRTNVYKCCRDLNYYLDLIIGYIRSSKCRDTDKDDLVEFMEDHWRNNYFNTGKLKECKREKGQYSTEKRCILKHLFDYCEDKNYLETRSPNDGKLLSQYNDYLQKKWSTILKYTIPKENIKFSINNGSLKEDIT</sequence>
<dbReference type="Proteomes" id="UP000078550">
    <property type="component" value="Unassembled WGS sequence"/>
</dbReference>
<evidence type="ECO:0000313" key="2">
    <source>
        <dbReference type="EMBL" id="SBT58906.1"/>
    </source>
</evidence>
<protein>
    <recommendedName>
        <fullName evidence="5">PIR Superfamily Protein</fullName>
    </recommendedName>
</protein>
<evidence type="ECO:0008006" key="5">
    <source>
        <dbReference type="Google" id="ProtNLM"/>
    </source>
</evidence>
<keyword evidence="4" id="KW-1185">Reference proteome</keyword>
<reference evidence="2" key="1">
    <citation type="submission" date="2016-05" db="EMBL/GenBank/DDBJ databases">
        <authorList>
            <person name="Lavstsen T."/>
            <person name="Jespersen J.S."/>
        </authorList>
    </citation>
    <scope>NUCLEOTIDE SEQUENCE [LARGE SCALE GENOMIC DNA]</scope>
</reference>
<proteinExistence type="predicted"/>
<evidence type="ECO:0000313" key="3">
    <source>
        <dbReference type="Proteomes" id="UP000078550"/>
    </source>
</evidence>
<dbReference type="EMBL" id="FLRE01002646">
    <property type="protein sequence ID" value="SBT58906.1"/>
    <property type="molecule type" value="Genomic_DNA"/>
</dbReference>
<gene>
    <name evidence="1" type="ORF">POVWA1_015740</name>
    <name evidence="2" type="ORF">POVWA2_089130</name>
</gene>
<dbReference type="EMBL" id="FLRD01000051">
    <property type="protein sequence ID" value="SBT33150.1"/>
    <property type="molecule type" value="Genomic_DNA"/>
</dbReference>
<organism evidence="2 3">
    <name type="scientific">Plasmodium ovale wallikeri</name>
    <dbReference type="NCBI Taxonomy" id="864142"/>
    <lineage>
        <taxon>Eukaryota</taxon>
        <taxon>Sar</taxon>
        <taxon>Alveolata</taxon>
        <taxon>Apicomplexa</taxon>
        <taxon>Aconoidasida</taxon>
        <taxon>Haemosporida</taxon>
        <taxon>Plasmodiidae</taxon>
        <taxon>Plasmodium</taxon>
        <taxon>Plasmodium (Plasmodium)</taxon>
    </lineage>
</organism>
<evidence type="ECO:0000313" key="1">
    <source>
        <dbReference type="EMBL" id="SBT33150.1"/>
    </source>
</evidence>
<dbReference type="AlphaFoldDB" id="A0A1A9AS06"/>
<evidence type="ECO:0000313" key="4">
    <source>
        <dbReference type="Proteomes" id="UP000078555"/>
    </source>
</evidence>
<reference evidence="3 4" key="2">
    <citation type="submission" date="2016-05" db="EMBL/GenBank/DDBJ databases">
        <authorList>
            <person name="Naeem Raeece"/>
        </authorList>
    </citation>
    <scope>NUCLEOTIDE SEQUENCE [LARGE SCALE GENOMIC DNA]</scope>
</reference>
<dbReference type="Proteomes" id="UP000078555">
    <property type="component" value="Unassembled WGS sequence"/>
</dbReference>
<accession>A0A1A9AS06</accession>